<dbReference type="InterPro" id="IPR039941">
    <property type="entry name" value="TT30"/>
</dbReference>
<dbReference type="OrthoDB" id="10249577at2759"/>
<evidence type="ECO:0000256" key="2">
    <source>
        <dbReference type="ARBA" id="ARBA00009522"/>
    </source>
</evidence>
<dbReference type="InterPro" id="IPR011990">
    <property type="entry name" value="TPR-like_helical_dom_sf"/>
</dbReference>
<evidence type="ECO:0000256" key="3">
    <source>
        <dbReference type="ARBA" id="ARBA00022737"/>
    </source>
</evidence>
<dbReference type="GO" id="GO:0120170">
    <property type="term" value="F:intraciliary transport particle B binding"/>
    <property type="evidence" value="ECO:0007669"/>
    <property type="project" value="TreeGrafter"/>
</dbReference>
<dbReference type="GO" id="GO:0005879">
    <property type="term" value="C:axonemal microtubule"/>
    <property type="evidence" value="ECO:0007669"/>
    <property type="project" value="TreeGrafter"/>
</dbReference>
<gene>
    <name evidence="9" type="ORF">TrCOL_g914</name>
</gene>
<keyword evidence="4" id="KW-0970">Cilium biogenesis/degradation</keyword>
<evidence type="ECO:0000256" key="5">
    <source>
        <dbReference type="ARBA" id="ARBA00022803"/>
    </source>
</evidence>
<reference evidence="10" key="1">
    <citation type="journal article" date="2023" name="Commun. Biol.">
        <title>Genome analysis of Parmales, the sister group of diatoms, reveals the evolutionary specialization of diatoms from phago-mixotrophs to photoautotrophs.</title>
        <authorList>
            <person name="Ban H."/>
            <person name="Sato S."/>
            <person name="Yoshikawa S."/>
            <person name="Yamada K."/>
            <person name="Nakamura Y."/>
            <person name="Ichinomiya M."/>
            <person name="Sato N."/>
            <person name="Blanc-Mathieu R."/>
            <person name="Endo H."/>
            <person name="Kuwata A."/>
            <person name="Ogata H."/>
        </authorList>
    </citation>
    <scope>NUCLEOTIDE SEQUENCE [LARGE SCALE GENOMIC DNA]</scope>
</reference>
<evidence type="ECO:0000256" key="4">
    <source>
        <dbReference type="ARBA" id="ARBA00022794"/>
    </source>
</evidence>
<comment type="caution">
    <text evidence="9">The sequence shown here is derived from an EMBL/GenBank/DDBJ whole genome shotgun (WGS) entry which is preliminary data.</text>
</comment>
<dbReference type="GO" id="GO:0030992">
    <property type="term" value="C:intraciliary transport particle B"/>
    <property type="evidence" value="ECO:0007669"/>
    <property type="project" value="TreeGrafter"/>
</dbReference>
<sequence length="647" mass="73747">MNSGNNQYTASVYGLIKDGDYVEAVKILDFELQNFPRSRAALSLLGYCYYHMSDFKRAVTTYESLIKICPSVEEYKIYYAQSLFKAGMYPEATRSAVKVDSQQNQQRITMLQAAIKYEQDELSACKSLLDGCLPDDPETIIASAAIAYKEGQYEDAKNRYLDALNTLGYQADLEYNVALCHYKLKENAQALKRIHVIIERGVREHPELSVGSNTDGIDVRSVGNSQLLQETQLIEAFNLKAAIEYDANQLDAAKEALSDMPPRSEEELDPVTLHNVGLMNMTTEATAGFRKLNYLLSNPPFPPETFGNLLLLHCKYGHYDFAADILAENSHLTFKFLTQELYEYLEATIMVVTSPEEAYRKYDELTEKHIVQLRKLTKSINDSKIARATEDIKNGLTEFDEAVKAYMPVLMAQARVYWDRENYPMVESLFRQSAEFCVENDTWRLNVAHVFFMQETKYKDAIRYYDPIVKKAENILDVPAAVLANLCVAYIMTSQNEDAEELMRKIEKEEDRMAYNDPDKQFFHLCIVNLVIGTLYCAKGNFEFGISRVCKSLEPYERKLGPDTWYYSKRCFLALAEAMAKQMLVLKDATLHDILNFLDSTAAHGANVSTIIDTEVDPNGNPPMDSSTRNVCFESRQLKKLFMTLTN</sequence>
<comment type="subcellular location">
    <subcellularLocation>
        <location evidence="1">Cell projection</location>
        <location evidence="1">Cilium</location>
    </subcellularLocation>
</comment>
<organism evidence="9 10">
    <name type="scientific">Triparma columacea</name>
    <dbReference type="NCBI Taxonomy" id="722753"/>
    <lineage>
        <taxon>Eukaryota</taxon>
        <taxon>Sar</taxon>
        <taxon>Stramenopiles</taxon>
        <taxon>Ochrophyta</taxon>
        <taxon>Bolidophyceae</taxon>
        <taxon>Parmales</taxon>
        <taxon>Triparmaceae</taxon>
        <taxon>Triparma</taxon>
    </lineage>
</organism>
<dbReference type="PROSITE" id="PS50005">
    <property type="entry name" value="TPR"/>
    <property type="match status" value="1"/>
</dbReference>
<dbReference type="FunFam" id="1.25.40.10:FF:000186">
    <property type="entry name" value="Tetratricopeptide repeat domain 30A"/>
    <property type="match status" value="1"/>
</dbReference>
<evidence type="ECO:0008006" key="11">
    <source>
        <dbReference type="Google" id="ProtNLM"/>
    </source>
</evidence>
<accession>A0A9W7LDX7</accession>
<dbReference type="Gene3D" id="1.25.40.10">
    <property type="entry name" value="Tetratricopeptide repeat domain"/>
    <property type="match status" value="3"/>
</dbReference>
<keyword evidence="6" id="KW-0969">Cilium</keyword>
<evidence type="ECO:0000256" key="8">
    <source>
        <dbReference type="PROSITE-ProRule" id="PRU00339"/>
    </source>
</evidence>
<evidence type="ECO:0000313" key="10">
    <source>
        <dbReference type="Proteomes" id="UP001165065"/>
    </source>
</evidence>
<comment type="similarity">
    <text evidence="2">Belongs to the TTC30/dfy-1/fleer family.</text>
</comment>
<name>A0A9W7LDX7_9STRA</name>
<dbReference type="EMBL" id="BRYA01000298">
    <property type="protein sequence ID" value="GMI46438.1"/>
    <property type="molecule type" value="Genomic_DNA"/>
</dbReference>
<protein>
    <recommendedName>
        <fullName evidence="11">Tetratricopeptide repeat protein 30</fullName>
    </recommendedName>
</protein>
<dbReference type="AlphaFoldDB" id="A0A9W7LDX7"/>
<evidence type="ECO:0000256" key="6">
    <source>
        <dbReference type="ARBA" id="ARBA00023069"/>
    </source>
</evidence>
<evidence type="ECO:0000313" key="9">
    <source>
        <dbReference type="EMBL" id="GMI46438.1"/>
    </source>
</evidence>
<keyword evidence="5 8" id="KW-0802">TPR repeat</keyword>
<dbReference type="Pfam" id="PF12895">
    <property type="entry name" value="ANAPC3"/>
    <property type="match status" value="1"/>
</dbReference>
<dbReference type="PANTHER" id="PTHR20931:SF0">
    <property type="entry name" value="TETRATRICOPEPTIDE REPEAT PROTEIN 30"/>
    <property type="match status" value="1"/>
</dbReference>
<proteinExistence type="inferred from homology"/>
<keyword evidence="10" id="KW-1185">Reference proteome</keyword>
<dbReference type="GO" id="GO:0042073">
    <property type="term" value="P:intraciliary transport"/>
    <property type="evidence" value="ECO:0007669"/>
    <property type="project" value="TreeGrafter"/>
</dbReference>
<evidence type="ECO:0000256" key="7">
    <source>
        <dbReference type="ARBA" id="ARBA00023273"/>
    </source>
</evidence>
<dbReference type="InterPro" id="IPR019734">
    <property type="entry name" value="TPR_rpt"/>
</dbReference>
<dbReference type="SUPFAM" id="SSF48452">
    <property type="entry name" value="TPR-like"/>
    <property type="match status" value="2"/>
</dbReference>
<evidence type="ECO:0000256" key="1">
    <source>
        <dbReference type="ARBA" id="ARBA00004138"/>
    </source>
</evidence>
<dbReference type="PANTHER" id="PTHR20931">
    <property type="entry name" value="TETRATRICOPEPTIDE REPEAT PROTEIN 30"/>
    <property type="match status" value="1"/>
</dbReference>
<feature type="repeat" description="TPR" evidence="8">
    <location>
        <begin position="39"/>
        <end position="72"/>
    </location>
</feature>
<keyword evidence="7" id="KW-0966">Cell projection</keyword>
<keyword evidence="3" id="KW-0677">Repeat</keyword>
<dbReference type="Proteomes" id="UP001165065">
    <property type="component" value="Unassembled WGS sequence"/>
</dbReference>